<gene>
    <name evidence="3" type="ORF">C4886_05820</name>
</gene>
<evidence type="ECO:0000259" key="2">
    <source>
        <dbReference type="Pfam" id="PF25198"/>
    </source>
</evidence>
<comment type="caution">
    <text evidence="3">The sequence shown here is derived from an EMBL/GenBank/DDBJ whole genome shotgun (WGS) entry which is preliminary data.</text>
</comment>
<feature type="transmembrane region" description="Helical" evidence="1">
    <location>
        <begin position="328"/>
        <end position="347"/>
    </location>
</feature>
<reference evidence="3 4" key="1">
    <citation type="submission" date="2018-02" db="EMBL/GenBank/DDBJ databases">
        <title>Complete genome sequencing of Faecalibacterium prausnitzii strains isolated from the human gut.</title>
        <authorList>
            <person name="Fitzgerald B.C."/>
            <person name="Shkoporov A.N."/>
            <person name="Ross P.R."/>
            <person name="Hill C."/>
        </authorList>
    </citation>
    <scope>NUCLEOTIDE SEQUENCE [LARGE SCALE GENOMIC DNA]</scope>
    <source>
        <strain evidence="3 4">APC942/31-1</strain>
    </source>
</reference>
<organism evidence="3 4">
    <name type="scientific">Blautia obeum</name>
    <dbReference type="NCBI Taxonomy" id="40520"/>
    <lineage>
        <taxon>Bacteria</taxon>
        <taxon>Bacillati</taxon>
        <taxon>Bacillota</taxon>
        <taxon>Clostridia</taxon>
        <taxon>Lachnospirales</taxon>
        <taxon>Lachnospiraceae</taxon>
        <taxon>Blautia</taxon>
    </lineage>
</organism>
<dbReference type="Pfam" id="PF25198">
    <property type="entry name" value="Spore_GerAC_N"/>
    <property type="match status" value="1"/>
</dbReference>
<protein>
    <submittedName>
        <fullName evidence="3">Spore gernimation protein</fullName>
    </submittedName>
</protein>
<dbReference type="InterPro" id="IPR057336">
    <property type="entry name" value="GerAC_N"/>
</dbReference>
<name>A0A367G552_9FIRM</name>
<feature type="transmembrane region" description="Helical" evidence="1">
    <location>
        <begin position="142"/>
        <end position="162"/>
    </location>
</feature>
<feature type="domain" description="Spore germination protein N-terminal" evidence="2">
    <location>
        <begin position="378"/>
        <end position="546"/>
    </location>
</feature>
<evidence type="ECO:0000256" key="1">
    <source>
        <dbReference type="SAM" id="Phobius"/>
    </source>
</evidence>
<feature type="transmembrane region" description="Helical" evidence="1">
    <location>
        <begin position="182"/>
        <end position="204"/>
    </location>
</feature>
<dbReference type="Proteomes" id="UP000253208">
    <property type="component" value="Unassembled WGS sequence"/>
</dbReference>
<dbReference type="InterPro" id="IPR004761">
    <property type="entry name" value="Spore_GerAB"/>
</dbReference>
<feature type="transmembrane region" description="Helical" evidence="1">
    <location>
        <begin position="14"/>
        <end position="33"/>
    </location>
</feature>
<evidence type="ECO:0000313" key="4">
    <source>
        <dbReference type="Proteomes" id="UP000253208"/>
    </source>
</evidence>
<feature type="transmembrane region" description="Helical" evidence="1">
    <location>
        <begin position="216"/>
        <end position="235"/>
    </location>
</feature>
<keyword evidence="1" id="KW-0472">Membrane</keyword>
<feature type="transmembrane region" description="Helical" evidence="1">
    <location>
        <begin position="359"/>
        <end position="378"/>
    </location>
</feature>
<dbReference type="RefSeq" id="WP_114001951.1">
    <property type="nucleotide sequence ID" value="NZ_PSQG01000006.1"/>
</dbReference>
<sequence>MRFAENNRISHRQLFRQIILVFPAPFLLCLFKNGAMLGISAMAGTAAAAVVLSFYVIWLIRLTPAYGELSKRTGSFTVRFIGLFFLVYVIASSAFLSGLLGEVIPESLISGISGKWLSLLAVAACSLGTHRGMQRRGRIAEVSGRIFLAGILLLMLLCAGQGKTEYFMEVMKDPETGFTGERWLHDLYTLLCAFSGAGLLPFGLEYAKKQGSARKPVILAFLTVCGIIFGMQLLLPAVFGGARLKNEICPVLPLLEGADLPGNVLARFDVIWMGFLVFGLLFSLGSLFHYGNQIAEKTGFGTGRYWIPAAGWLLSLYERNGMGIREYYGWYLGYIFVPFLLVIQLFLSTENRGRRKKKVTVAGLVLVITLTGSGCAAVEPEKRAYPLALGAGVSENGFVLKYAMPDMSTATGQEKPDEDPISVLTLSGRDFQEIEAVYNRSQEKFLDLGHLEVLILDEQILEEGSREALIGYLKQEEHIGEDVYVFRTDMLGDVFHWKGARESSIGEYLQGIQENRTSGQQKKGVTLREVYHQFCQDGTLPWLPEIWVEGELLEVDYGSNE</sequence>
<dbReference type="Pfam" id="PF03845">
    <property type="entry name" value="Spore_permease"/>
    <property type="match status" value="1"/>
</dbReference>
<proteinExistence type="predicted"/>
<dbReference type="GO" id="GO:0009847">
    <property type="term" value="P:spore germination"/>
    <property type="evidence" value="ECO:0007669"/>
    <property type="project" value="InterPro"/>
</dbReference>
<feature type="transmembrane region" description="Helical" evidence="1">
    <location>
        <begin position="112"/>
        <end position="130"/>
    </location>
</feature>
<feature type="transmembrane region" description="Helical" evidence="1">
    <location>
        <begin position="80"/>
        <end position="100"/>
    </location>
</feature>
<accession>A0A367G552</accession>
<keyword evidence="1" id="KW-1133">Transmembrane helix</keyword>
<feature type="transmembrane region" description="Helical" evidence="1">
    <location>
        <begin position="39"/>
        <end position="60"/>
    </location>
</feature>
<dbReference type="GO" id="GO:0016020">
    <property type="term" value="C:membrane"/>
    <property type="evidence" value="ECO:0007669"/>
    <property type="project" value="InterPro"/>
</dbReference>
<evidence type="ECO:0000313" key="3">
    <source>
        <dbReference type="EMBL" id="RCH45009.1"/>
    </source>
</evidence>
<dbReference type="AlphaFoldDB" id="A0A367G552"/>
<feature type="transmembrane region" description="Helical" evidence="1">
    <location>
        <begin position="270"/>
        <end position="290"/>
    </location>
</feature>
<dbReference type="EMBL" id="PSQG01000006">
    <property type="protein sequence ID" value="RCH45009.1"/>
    <property type="molecule type" value="Genomic_DNA"/>
</dbReference>
<keyword evidence="1" id="KW-0812">Transmembrane</keyword>